<dbReference type="OrthoDB" id="43701at2157"/>
<evidence type="ECO:0000313" key="2">
    <source>
        <dbReference type="Proteomes" id="UP000248044"/>
    </source>
</evidence>
<gene>
    <name evidence="1" type="ORF">DFR85_01575</name>
</gene>
<reference evidence="1 2" key="1">
    <citation type="submission" date="2018-05" db="EMBL/GenBank/DDBJ databases">
        <title>Complete Genome Sequences of Extremely Thermoacidophilic, Metal-Mobilizing Type-Strain Members of the Archaeal Family Sulfolobaceae: Acidianus brierleyi DSM-1651T, Acidianus sulfidivorans DSM-18786T, Metallosphaera hakonensis DSM-7519T, and Metallosphaera prunae DSM-10039T.</title>
        <authorList>
            <person name="Counts J.A."/>
            <person name="Kelly R.M."/>
        </authorList>
    </citation>
    <scope>NUCLEOTIDE SEQUENCE [LARGE SCALE GENOMIC DNA]</scope>
    <source>
        <strain evidence="1 2">DSM 1651</strain>
    </source>
</reference>
<dbReference type="EMBL" id="CP029289">
    <property type="protein sequence ID" value="AWR95866.1"/>
    <property type="molecule type" value="Genomic_DNA"/>
</dbReference>
<dbReference type="KEGG" id="abri:DFR85_01575"/>
<dbReference type="GeneID" id="36830805"/>
<dbReference type="AlphaFoldDB" id="A0A2U9IIR1"/>
<sequence length="114" mass="13555">MKTRTESRRKKLSKGESITAFKEELRSLTFEPIYGETIKSIITSITTKIQTLAEEYGYEIEFPKRAEIETDGNIYYFIYTLKVRTKITTKKIRLHVQYIMYEEENWIGIITEVK</sequence>
<accession>A0A2U9IIR1</accession>
<dbReference type="Proteomes" id="UP000248044">
    <property type="component" value="Chromosome"/>
</dbReference>
<evidence type="ECO:0000313" key="1">
    <source>
        <dbReference type="EMBL" id="AWR95866.1"/>
    </source>
</evidence>
<protein>
    <submittedName>
        <fullName evidence="1">Uncharacterized protein</fullName>
    </submittedName>
</protein>
<organism evidence="1 2">
    <name type="scientific">Acidianus brierleyi</name>
    <dbReference type="NCBI Taxonomy" id="41673"/>
    <lineage>
        <taxon>Archaea</taxon>
        <taxon>Thermoproteota</taxon>
        <taxon>Thermoprotei</taxon>
        <taxon>Sulfolobales</taxon>
        <taxon>Sulfolobaceae</taxon>
        <taxon>Acidianus</taxon>
    </lineage>
</organism>
<proteinExistence type="predicted"/>
<keyword evidence="2" id="KW-1185">Reference proteome</keyword>
<dbReference type="RefSeq" id="WP_110271744.1">
    <property type="nucleotide sequence ID" value="NZ_CP029289.2"/>
</dbReference>
<name>A0A2U9IIR1_9CREN</name>